<keyword evidence="2 10" id="KW-0808">Transferase</keyword>
<name>A0A3B0WTI0_9ZZZZ</name>
<proteinExistence type="inferred from homology"/>
<evidence type="ECO:0000256" key="2">
    <source>
        <dbReference type="ARBA" id="ARBA00022679"/>
    </source>
</evidence>
<evidence type="ECO:0000259" key="9">
    <source>
        <dbReference type="Pfam" id="PF01648"/>
    </source>
</evidence>
<comment type="catalytic activity">
    <reaction evidence="8">
        <text>apo-[ACP] + CoA = holo-[ACP] + adenosine 3',5'-bisphosphate + H(+)</text>
        <dbReference type="Rhea" id="RHEA:12068"/>
        <dbReference type="Rhea" id="RHEA-COMP:9685"/>
        <dbReference type="Rhea" id="RHEA-COMP:9690"/>
        <dbReference type="ChEBI" id="CHEBI:15378"/>
        <dbReference type="ChEBI" id="CHEBI:29999"/>
        <dbReference type="ChEBI" id="CHEBI:57287"/>
        <dbReference type="ChEBI" id="CHEBI:58343"/>
        <dbReference type="ChEBI" id="CHEBI:64479"/>
        <dbReference type="EC" id="2.7.8.7"/>
    </reaction>
</comment>
<dbReference type="SUPFAM" id="SSF56214">
    <property type="entry name" value="4'-phosphopantetheinyl transferase"/>
    <property type="match status" value="1"/>
</dbReference>
<evidence type="ECO:0000256" key="8">
    <source>
        <dbReference type="ARBA" id="ARBA00050875"/>
    </source>
</evidence>
<organism evidence="10">
    <name type="scientific">hydrothermal vent metagenome</name>
    <dbReference type="NCBI Taxonomy" id="652676"/>
    <lineage>
        <taxon>unclassified sequences</taxon>
        <taxon>metagenomes</taxon>
        <taxon>ecological metagenomes</taxon>
    </lineage>
</organism>
<protein>
    <submittedName>
        <fullName evidence="10">Holo-[acyl-carrier-protein] synthase</fullName>
        <ecNumber evidence="10">2.7.8.7</ecNumber>
    </submittedName>
</protein>
<dbReference type="EMBL" id="UOFC01000123">
    <property type="protein sequence ID" value="VAW47004.1"/>
    <property type="molecule type" value="Genomic_DNA"/>
</dbReference>
<keyword evidence="7" id="KW-0275">Fatty acid biosynthesis</keyword>
<dbReference type="NCBIfam" id="TIGR00516">
    <property type="entry name" value="acpS"/>
    <property type="match status" value="1"/>
</dbReference>
<dbReference type="InterPro" id="IPR002582">
    <property type="entry name" value="ACPS"/>
</dbReference>
<dbReference type="NCBIfam" id="TIGR00556">
    <property type="entry name" value="pantethn_trn"/>
    <property type="match status" value="1"/>
</dbReference>
<evidence type="ECO:0000313" key="10">
    <source>
        <dbReference type="EMBL" id="VAW47004.1"/>
    </source>
</evidence>
<dbReference type="InterPro" id="IPR008278">
    <property type="entry name" value="4-PPantetheinyl_Trfase_dom"/>
</dbReference>
<evidence type="ECO:0000256" key="3">
    <source>
        <dbReference type="ARBA" id="ARBA00022723"/>
    </source>
</evidence>
<dbReference type="Pfam" id="PF01648">
    <property type="entry name" value="ACPS"/>
    <property type="match status" value="1"/>
</dbReference>
<dbReference type="InterPro" id="IPR037143">
    <property type="entry name" value="4-PPantetheinyl_Trfase_dom_sf"/>
</dbReference>
<sequence>MIVGVGTDIVDVERIANVYKRQGQAFVQRVLSKSEQLELEQQHYPERFLAKRWALKEAVSKALGTGMAQGVCFKEMTIGHKDTGQPILLLEGTTQQKANELGITDWAISVSDEKHHTVAFVVAENRDLKNSSPPPLYLE</sequence>
<evidence type="ECO:0000256" key="7">
    <source>
        <dbReference type="ARBA" id="ARBA00023160"/>
    </source>
</evidence>
<gene>
    <name evidence="10" type="ORF">MNBD_GAMMA03-1189</name>
</gene>
<reference evidence="10" key="1">
    <citation type="submission" date="2018-06" db="EMBL/GenBank/DDBJ databases">
        <authorList>
            <person name="Zhirakovskaya E."/>
        </authorList>
    </citation>
    <scope>NUCLEOTIDE SEQUENCE</scope>
</reference>
<dbReference type="GO" id="GO:0008897">
    <property type="term" value="F:holo-[acyl-carrier-protein] synthase activity"/>
    <property type="evidence" value="ECO:0007669"/>
    <property type="project" value="UniProtKB-EC"/>
</dbReference>
<dbReference type="FunFam" id="3.90.470.20:FF:000001">
    <property type="entry name" value="Holo-[acyl-carrier-protein] synthase"/>
    <property type="match status" value="1"/>
</dbReference>
<keyword evidence="4" id="KW-0276">Fatty acid metabolism</keyword>
<keyword evidence="1" id="KW-0444">Lipid biosynthesis</keyword>
<keyword evidence="3" id="KW-0479">Metal-binding</keyword>
<dbReference type="InterPro" id="IPR004568">
    <property type="entry name" value="Ppantetheine-prot_Trfase_dom"/>
</dbReference>
<accession>A0A3B0WTI0</accession>
<keyword evidence="6" id="KW-0443">Lipid metabolism</keyword>
<evidence type="ECO:0000256" key="6">
    <source>
        <dbReference type="ARBA" id="ARBA00023098"/>
    </source>
</evidence>
<evidence type="ECO:0000256" key="5">
    <source>
        <dbReference type="ARBA" id="ARBA00022842"/>
    </source>
</evidence>
<keyword evidence="5" id="KW-0460">Magnesium</keyword>
<dbReference type="GO" id="GO:0000287">
    <property type="term" value="F:magnesium ion binding"/>
    <property type="evidence" value="ECO:0007669"/>
    <property type="project" value="InterPro"/>
</dbReference>
<evidence type="ECO:0000256" key="4">
    <source>
        <dbReference type="ARBA" id="ARBA00022832"/>
    </source>
</evidence>
<dbReference type="EC" id="2.7.8.7" evidence="10"/>
<feature type="domain" description="4'-phosphopantetheinyl transferase" evidence="9">
    <location>
        <begin position="4"/>
        <end position="109"/>
    </location>
</feature>
<dbReference type="HAMAP" id="MF_00101">
    <property type="entry name" value="AcpS"/>
    <property type="match status" value="1"/>
</dbReference>
<dbReference type="AlphaFoldDB" id="A0A3B0WTI0"/>
<dbReference type="GO" id="GO:0006633">
    <property type="term" value="P:fatty acid biosynthetic process"/>
    <property type="evidence" value="ECO:0007669"/>
    <property type="project" value="UniProtKB-KW"/>
</dbReference>
<dbReference type="Gene3D" id="3.90.470.20">
    <property type="entry name" value="4'-phosphopantetheinyl transferase domain"/>
    <property type="match status" value="1"/>
</dbReference>
<evidence type="ECO:0000256" key="1">
    <source>
        <dbReference type="ARBA" id="ARBA00022516"/>
    </source>
</evidence>